<keyword evidence="2" id="KW-0472">Membrane</keyword>
<feature type="transmembrane region" description="Helical" evidence="2">
    <location>
        <begin position="120"/>
        <end position="141"/>
    </location>
</feature>
<proteinExistence type="predicted"/>
<dbReference type="EMBL" id="BMYS01000001">
    <property type="protein sequence ID" value="GGW75938.1"/>
    <property type="molecule type" value="Genomic_DNA"/>
</dbReference>
<dbReference type="Proteomes" id="UP000608345">
    <property type="component" value="Unassembled WGS sequence"/>
</dbReference>
<feature type="compositionally biased region" description="Polar residues" evidence="1">
    <location>
        <begin position="1"/>
        <end position="17"/>
    </location>
</feature>
<feature type="region of interest" description="Disordered" evidence="1">
    <location>
        <begin position="1"/>
        <end position="21"/>
    </location>
</feature>
<evidence type="ECO:0000256" key="2">
    <source>
        <dbReference type="SAM" id="Phobius"/>
    </source>
</evidence>
<protein>
    <submittedName>
        <fullName evidence="3">Uncharacterized protein</fullName>
    </submittedName>
</protein>
<name>A0A918JH86_9BURK</name>
<keyword evidence="2" id="KW-0812">Transmembrane</keyword>
<reference evidence="3" key="1">
    <citation type="journal article" date="2014" name="Int. J. Syst. Evol. Microbiol.">
        <title>Complete genome sequence of Corynebacterium casei LMG S-19264T (=DSM 44701T), isolated from a smear-ripened cheese.</title>
        <authorList>
            <consortium name="US DOE Joint Genome Institute (JGI-PGF)"/>
            <person name="Walter F."/>
            <person name="Albersmeier A."/>
            <person name="Kalinowski J."/>
            <person name="Ruckert C."/>
        </authorList>
    </citation>
    <scope>NUCLEOTIDE SEQUENCE</scope>
    <source>
        <strain evidence="3">KCTC 23732</strain>
    </source>
</reference>
<organism evidence="3 4">
    <name type="scientific">Advenella faeciporci</name>
    <dbReference type="NCBI Taxonomy" id="797535"/>
    <lineage>
        <taxon>Bacteria</taxon>
        <taxon>Pseudomonadati</taxon>
        <taxon>Pseudomonadota</taxon>
        <taxon>Betaproteobacteria</taxon>
        <taxon>Burkholderiales</taxon>
        <taxon>Alcaligenaceae</taxon>
    </lineage>
</organism>
<feature type="transmembrane region" description="Helical" evidence="2">
    <location>
        <begin position="25"/>
        <end position="44"/>
    </location>
</feature>
<evidence type="ECO:0000313" key="4">
    <source>
        <dbReference type="Proteomes" id="UP000608345"/>
    </source>
</evidence>
<reference evidence="3" key="2">
    <citation type="submission" date="2020-09" db="EMBL/GenBank/DDBJ databases">
        <authorList>
            <person name="Sun Q."/>
            <person name="Kim S."/>
        </authorList>
    </citation>
    <scope>NUCLEOTIDE SEQUENCE</scope>
    <source>
        <strain evidence="3">KCTC 23732</strain>
    </source>
</reference>
<keyword evidence="2" id="KW-1133">Transmembrane helix</keyword>
<feature type="transmembrane region" description="Helical" evidence="2">
    <location>
        <begin position="90"/>
        <end position="114"/>
    </location>
</feature>
<sequence>MTDFDQQNTSTETPDQTQEFRKPRFSNGGFVIGLIVFGLFTALITWSVSFIAMFFGALGSIISIATCLFDHQHCRFASVPENNKAIEDENWAYFAIRAVFGTIFGTAAYVIVIQGASGDMHWAAVATVATFAGLLFDKILFKK</sequence>
<gene>
    <name evidence="3" type="ORF">GCM10011450_01780</name>
</gene>
<accession>A0A918JH86</accession>
<comment type="caution">
    <text evidence="3">The sequence shown here is derived from an EMBL/GenBank/DDBJ whole genome shotgun (WGS) entry which is preliminary data.</text>
</comment>
<dbReference type="RefSeq" id="WP_189383552.1">
    <property type="nucleotide sequence ID" value="NZ_BAABFY010000002.1"/>
</dbReference>
<dbReference type="AlphaFoldDB" id="A0A918JH86"/>
<evidence type="ECO:0000256" key="1">
    <source>
        <dbReference type="SAM" id="MobiDB-lite"/>
    </source>
</evidence>
<keyword evidence="4" id="KW-1185">Reference proteome</keyword>
<evidence type="ECO:0000313" key="3">
    <source>
        <dbReference type="EMBL" id="GGW75938.1"/>
    </source>
</evidence>
<feature type="transmembrane region" description="Helical" evidence="2">
    <location>
        <begin position="50"/>
        <end position="69"/>
    </location>
</feature>